<dbReference type="EMBL" id="FO082060">
    <property type="protein sequence ID" value="CCE23824.1"/>
    <property type="molecule type" value="Genomic_DNA"/>
</dbReference>
<dbReference type="AlphaFoldDB" id="G4ST71"/>
<organism evidence="1 2">
    <name type="scientific">Methylotuvimicrobium alcaliphilum (strain DSM 19304 / NCIMB 14124 / VKM B-2133 / 20Z)</name>
    <name type="common">Methylomicrobium alcaliphilum</name>
    <dbReference type="NCBI Taxonomy" id="1091494"/>
    <lineage>
        <taxon>Bacteria</taxon>
        <taxon>Pseudomonadati</taxon>
        <taxon>Pseudomonadota</taxon>
        <taxon>Gammaproteobacteria</taxon>
        <taxon>Methylococcales</taxon>
        <taxon>Methylococcaceae</taxon>
        <taxon>Methylotuvimicrobium</taxon>
    </lineage>
</organism>
<dbReference type="RefSeq" id="WP_014148612.1">
    <property type="nucleotide sequence ID" value="NC_016112.1"/>
</dbReference>
<dbReference type="PATRIC" id="fig|271065.3.peg.2194"/>
<accession>G4ST71</accession>
<gene>
    <name evidence="1" type="ordered locus">MEALZ_2138</name>
</gene>
<keyword evidence="2" id="KW-1185">Reference proteome</keyword>
<dbReference type="Proteomes" id="UP000008315">
    <property type="component" value="Chromosome"/>
</dbReference>
<reference evidence="2" key="1">
    <citation type="journal article" date="2012" name="J. Bacteriol.">
        <title>Genome sequence of the haloalkaliphilic methanotrophic bacterium Methylomicrobium alcaliphilum 20Z.</title>
        <authorList>
            <person name="Vuilleumier S."/>
            <person name="Khmelenina V.N."/>
            <person name="Bringel F."/>
            <person name="Reshetnikov A.S."/>
            <person name="Lajus A."/>
            <person name="Mangenot S."/>
            <person name="Rouy Z."/>
            <person name="Op den Camp H.J."/>
            <person name="Jetten M.S."/>
            <person name="Dispirito A.A."/>
            <person name="Dunfield P."/>
            <person name="Klotz M.G."/>
            <person name="Semrau J.D."/>
            <person name="Stein L.Y."/>
            <person name="Barbe V."/>
            <person name="Medigue C."/>
            <person name="Trotsenko Y.A."/>
            <person name="Kalyuzhnaya M.G."/>
        </authorList>
    </citation>
    <scope>NUCLEOTIDE SEQUENCE [LARGE SCALE GENOMIC DNA]</scope>
    <source>
        <strain evidence="2">DSM 19304 / NCIMB 14124 / VKM B-2133 / 20Z</strain>
    </source>
</reference>
<protein>
    <submittedName>
        <fullName evidence="1">Uncharacterized protein</fullName>
    </submittedName>
</protein>
<evidence type="ECO:0000313" key="1">
    <source>
        <dbReference type="EMBL" id="CCE23824.1"/>
    </source>
</evidence>
<dbReference type="KEGG" id="mah:MEALZ_2138"/>
<sequence>MSHYPHLALDVLRRLNESDSDYRHLLDAVQKNDTGKGSTGLKLKKALLRVDQVFRSTITTPGQMIHTDAAESDEDIERRFWRLFFESLVYATTTHRRTKHAKETDEAFKDYCAHLQIAIEQAEALVESLHTLEALQERHGFAHKTPWRDPISPLIETLELYSKASGNPVYEQLTAFT</sequence>
<evidence type="ECO:0000313" key="2">
    <source>
        <dbReference type="Proteomes" id="UP000008315"/>
    </source>
</evidence>
<dbReference type="HOGENOM" id="CLU_1516178_0_0_6"/>
<proteinExistence type="predicted"/>
<name>G4ST71_META2</name>